<accession>A0A1Q3CTC3</accession>
<dbReference type="EMBL" id="BDDD01002881">
    <property type="protein sequence ID" value="GAV83425.1"/>
    <property type="molecule type" value="Genomic_DNA"/>
</dbReference>
<evidence type="ECO:0000313" key="1">
    <source>
        <dbReference type="EMBL" id="GAV83425.1"/>
    </source>
</evidence>
<gene>
    <name evidence="1" type="ORF">CFOL_v3_26872</name>
</gene>
<reference evidence="2" key="1">
    <citation type="submission" date="2016-04" db="EMBL/GenBank/DDBJ databases">
        <title>Cephalotus genome sequencing.</title>
        <authorList>
            <person name="Fukushima K."/>
            <person name="Hasebe M."/>
            <person name="Fang X."/>
        </authorList>
    </citation>
    <scope>NUCLEOTIDE SEQUENCE [LARGE SCALE GENOMIC DNA]</scope>
    <source>
        <strain evidence="2">cv. St1</strain>
    </source>
</reference>
<dbReference type="PANTHER" id="PTHR35317:SF23">
    <property type="entry name" value="OS04G0629600 PROTEIN"/>
    <property type="match status" value="1"/>
</dbReference>
<dbReference type="PANTHER" id="PTHR35317">
    <property type="entry name" value="OS04G0629600 PROTEIN"/>
    <property type="match status" value="1"/>
</dbReference>
<organism evidence="1 2">
    <name type="scientific">Cephalotus follicularis</name>
    <name type="common">Albany pitcher plant</name>
    <dbReference type="NCBI Taxonomy" id="3775"/>
    <lineage>
        <taxon>Eukaryota</taxon>
        <taxon>Viridiplantae</taxon>
        <taxon>Streptophyta</taxon>
        <taxon>Embryophyta</taxon>
        <taxon>Tracheophyta</taxon>
        <taxon>Spermatophyta</taxon>
        <taxon>Magnoliopsida</taxon>
        <taxon>eudicotyledons</taxon>
        <taxon>Gunneridae</taxon>
        <taxon>Pentapetalae</taxon>
        <taxon>rosids</taxon>
        <taxon>fabids</taxon>
        <taxon>Oxalidales</taxon>
        <taxon>Cephalotaceae</taxon>
        <taxon>Cephalotus</taxon>
    </lineage>
</organism>
<dbReference type="FunCoup" id="A0A1Q3CTC3">
    <property type="interactions" value="11"/>
</dbReference>
<keyword evidence="2" id="KW-1185">Reference proteome</keyword>
<dbReference type="AlphaFoldDB" id="A0A1Q3CTC3"/>
<dbReference type="Pfam" id="PF14223">
    <property type="entry name" value="Retrotran_gag_2"/>
    <property type="match status" value="1"/>
</dbReference>
<dbReference type="Proteomes" id="UP000187406">
    <property type="component" value="Unassembled WGS sequence"/>
</dbReference>
<comment type="caution">
    <text evidence="1">The sequence shown here is derived from an EMBL/GenBank/DDBJ whole genome shotgun (WGS) entry which is preliminary data.</text>
</comment>
<evidence type="ECO:0000313" key="2">
    <source>
        <dbReference type="Proteomes" id="UP000187406"/>
    </source>
</evidence>
<dbReference type="InParanoid" id="A0A1Q3CTC3"/>
<dbReference type="OrthoDB" id="1289465at2759"/>
<name>A0A1Q3CTC3_CEPFO</name>
<sequence length="327" mass="37290">MWNYVVICKHVNTNDCDTTLSPSVISGYLYGVEPLNETNFLTWKEQIDIVLGVMDLDYALRIDTPAAITTQSTIEQRAAYEKWEHSNRMSLMIMKSSISVAIREAIHDSNDAKTYLASVEEQFKGSSKAHESTLIMKMLTTRYDGTSGMREHIMMMNDMTSKLKGMEMAISEGFLIHFIMTYLPVQFAPFKINYNTQKEKWKMSELIAMCVQEEERLKVERPDFAHLATATPTRKKSKGNDGGKKKVDLEKSINKANVSCTKPVQAPKCHFCRNVGHLRKDCTGFKDWLAKKGNDFNFMIYESLLVDIPSNTWWVDTGCTVQITNSL</sequence>
<proteinExistence type="predicted"/>
<protein>
    <submittedName>
        <fullName evidence="1">UBN2_2 domain-containing protein</fullName>
    </submittedName>
</protein>